<feature type="region of interest" description="Disordered" evidence="1">
    <location>
        <begin position="1"/>
        <end position="145"/>
    </location>
</feature>
<feature type="compositionally biased region" description="Polar residues" evidence="1">
    <location>
        <begin position="638"/>
        <end position="651"/>
    </location>
</feature>
<feature type="compositionally biased region" description="Basic and acidic residues" evidence="1">
    <location>
        <begin position="899"/>
        <end position="927"/>
    </location>
</feature>
<name>A0AAV7ED21_ARIFI</name>
<feature type="compositionally biased region" description="Polar residues" evidence="1">
    <location>
        <begin position="739"/>
        <end position="750"/>
    </location>
</feature>
<feature type="compositionally biased region" description="Pro residues" evidence="1">
    <location>
        <begin position="60"/>
        <end position="88"/>
    </location>
</feature>
<feature type="compositionally biased region" description="Low complexity" evidence="1">
    <location>
        <begin position="1"/>
        <end position="13"/>
    </location>
</feature>
<dbReference type="Proteomes" id="UP000825729">
    <property type="component" value="Unassembled WGS sequence"/>
</dbReference>
<evidence type="ECO:0000256" key="1">
    <source>
        <dbReference type="SAM" id="MobiDB-lite"/>
    </source>
</evidence>
<dbReference type="GO" id="GO:0003723">
    <property type="term" value="F:RNA binding"/>
    <property type="evidence" value="ECO:0007669"/>
    <property type="project" value="InterPro"/>
</dbReference>
<dbReference type="GO" id="GO:0048024">
    <property type="term" value="P:regulation of mRNA splicing, via spliceosome"/>
    <property type="evidence" value="ECO:0007669"/>
    <property type="project" value="TreeGrafter"/>
</dbReference>
<feature type="compositionally biased region" description="Basic residues" evidence="1">
    <location>
        <begin position="928"/>
        <end position="943"/>
    </location>
</feature>
<dbReference type="PANTHER" id="PTHR46528">
    <property type="entry name" value="PROTEIN SON"/>
    <property type="match status" value="1"/>
</dbReference>
<evidence type="ECO:0000313" key="3">
    <source>
        <dbReference type="Proteomes" id="UP000825729"/>
    </source>
</evidence>
<feature type="compositionally biased region" description="Polar residues" evidence="1">
    <location>
        <begin position="115"/>
        <end position="130"/>
    </location>
</feature>
<sequence length="1026" mass="112183">MDAVQQQPPQRFMRPPEHQQRPSPPLPQAPSSSWYSSSQFQFNPQLQPQPQAHWEATNPPGYPPPPGQHPPPYPVLHYPSPFPPPPPSLHSRPPHPHAPHPQSSLPQAYPPPLPSNQAWGSQNWGHQQSWDYHDRSVPPSNEQDWAAKARAWAAAKAALESHQQTTQVAQYAQPVTDRTEDQKIQMYHDHYLQSHVASSHQQLPVSLANHPVGPSFGSGAPLSYVSDGSAASFNGNRDGGAFAGTTDARNTISPLHASVSSVYQQEVPSSYTSIPGNEESANRSEPFPFATSAPHQAGVGQINSLPAGPANICPTVAVEQPHYAVGDVPNESVAPKSRDDLINQQANYVHPDASGADHYTSVSSVHGWAPTPSGPGSVFPAVPTVPSAQQYDSSFLSPSSISGPVFGRMTGPTSLRPNIPPPVSVSTTPFAFGAGSTSALHPASVFPGDVNGGAFSVSERPKKAPVPNWLREEIIKNKNIIVSSVQENHHDIRDSPSPGGFRDEDISRPTRKGDQSDTKGDYSPSRSTIDDDDDDEDDEVEAARTAAINQEIKRILTEVLLKVTDELFDEIATKVLNEEDALEIEADDTVSHKICKASPSPPAVLPQKALAKILVPVTAVKQGKETVKQVKETLKQVKNQVEGSNGNSVSKSPGDVLGLGNYASDDDDEFLGPGVLRSTEQGKDDGPKTLSKENNGGHMSEDAENSNFSPTGVNNRDPGLAADRDDVDFRMKNGESRSKVSQGTFESTTDAAIGGTLVDRELTTGLHDNSKGNKNVKKEQPELTAGRHDNSKGDRNVKKEAGDTLKEDKYSTKDVRVLRKEEKDIKKEKNDERKGSSKEVKDERRGSLKQDVGKDHVVKPGQKVRDLDSKKTLQLGTSKDGRKEREPMTERSSNGQDEQSNRKKDSGKESREGRSTRHGDSRDPERRDKRRRSSSATRGRKSGRTSSFDSPEKSGSGNESDRKSRGRKQVKRHSSPSPSRSRRRQVSRSPHSKHSQRRHSPNSSIETRRRRSRSRSRSMSPVRRRR</sequence>
<organism evidence="2 3">
    <name type="scientific">Aristolochia fimbriata</name>
    <name type="common">White veined hardy Dutchman's pipe vine</name>
    <dbReference type="NCBI Taxonomy" id="158543"/>
    <lineage>
        <taxon>Eukaryota</taxon>
        <taxon>Viridiplantae</taxon>
        <taxon>Streptophyta</taxon>
        <taxon>Embryophyta</taxon>
        <taxon>Tracheophyta</taxon>
        <taxon>Spermatophyta</taxon>
        <taxon>Magnoliopsida</taxon>
        <taxon>Magnoliidae</taxon>
        <taxon>Piperales</taxon>
        <taxon>Aristolochiaceae</taxon>
        <taxon>Aristolochia</taxon>
    </lineage>
</organism>
<feature type="compositionally biased region" description="Low complexity" evidence="1">
    <location>
        <begin position="29"/>
        <end position="51"/>
    </location>
</feature>
<feature type="compositionally biased region" description="Basic and acidic residues" evidence="1">
    <location>
        <begin position="501"/>
        <end position="520"/>
    </location>
</feature>
<dbReference type="AlphaFoldDB" id="A0AAV7ED21"/>
<proteinExistence type="predicted"/>
<accession>A0AAV7ED21</accession>
<feature type="compositionally biased region" description="Acidic residues" evidence="1">
    <location>
        <begin position="530"/>
        <end position="539"/>
    </location>
</feature>
<protein>
    <submittedName>
        <fullName evidence="2">Uncharacterized protein</fullName>
    </submittedName>
</protein>
<feature type="compositionally biased region" description="Basic and acidic residues" evidence="1">
    <location>
        <begin position="879"/>
        <end position="889"/>
    </location>
</feature>
<feature type="compositionally biased region" description="Polar residues" evidence="1">
    <location>
        <begin position="705"/>
        <end position="714"/>
    </location>
</feature>
<feature type="compositionally biased region" description="Basic residues" evidence="1">
    <location>
        <begin position="1008"/>
        <end position="1026"/>
    </location>
</feature>
<dbReference type="GO" id="GO:0051726">
    <property type="term" value="P:regulation of cell cycle"/>
    <property type="evidence" value="ECO:0007669"/>
    <property type="project" value="InterPro"/>
</dbReference>
<feature type="compositionally biased region" description="Basic residues" evidence="1">
    <location>
        <begin position="964"/>
        <end position="1000"/>
    </location>
</feature>
<feature type="compositionally biased region" description="Basic and acidic residues" evidence="1">
    <location>
        <begin position="722"/>
        <end position="738"/>
    </location>
</feature>
<gene>
    <name evidence="2" type="ORF">H6P81_012863</name>
</gene>
<feature type="compositionally biased region" description="Basic and acidic residues" evidence="1">
    <location>
        <begin position="758"/>
        <end position="871"/>
    </location>
</feature>
<dbReference type="EMBL" id="JAINDJ010000005">
    <property type="protein sequence ID" value="KAG9446735.1"/>
    <property type="molecule type" value="Genomic_DNA"/>
</dbReference>
<dbReference type="PANTHER" id="PTHR46528:SF1">
    <property type="entry name" value="PROTEIN SON"/>
    <property type="match status" value="1"/>
</dbReference>
<feature type="compositionally biased region" description="Basic and acidic residues" evidence="1">
    <location>
        <begin position="680"/>
        <end position="691"/>
    </location>
</feature>
<feature type="region of interest" description="Disordered" evidence="1">
    <location>
        <begin position="638"/>
        <end position="1026"/>
    </location>
</feature>
<keyword evidence="3" id="KW-1185">Reference proteome</keyword>
<comment type="caution">
    <text evidence="2">The sequence shown here is derived from an EMBL/GenBank/DDBJ whole genome shotgun (WGS) entry which is preliminary data.</text>
</comment>
<dbReference type="InterPro" id="IPR032922">
    <property type="entry name" value="SON"/>
</dbReference>
<reference evidence="2 3" key="1">
    <citation type="submission" date="2021-07" db="EMBL/GenBank/DDBJ databases">
        <title>The Aristolochia fimbriata genome: insights into angiosperm evolution, floral development and chemical biosynthesis.</title>
        <authorList>
            <person name="Jiao Y."/>
        </authorList>
    </citation>
    <scope>NUCLEOTIDE SEQUENCE [LARGE SCALE GENOMIC DNA]</scope>
    <source>
        <strain evidence="2">IBCAS-2021</strain>
        <tissue evidence="2">Leaf</tissue>
    </source>
</reference>
<evidence type="ECO:0000313" key="2">
    <source>
        <dbReference type="EMBL" id="KAG9446735.1"/>
    </source>
</evidence>
<feature type="compositionally biased region" description="Polar residues" evidence="1">
    <location>
        <begin position="944"/>
        <end position="958"/>
    </location>
</feature>
<feature type="region of interest" description="Disordered" evidence="1">
    <location>
        <begin position="486"/>
        <end position="539"/>
    </location>
</feature>